<dbReference type="Proteomes" id="UP000745577">
    <property type="component" value="Unassembled WGS sequence"/>
</dbReference>
<evidence type="ECO:0000256" key="1">
    <source>
        <dbReference type="SAM" id="MobiDB-lite"/>
    </source>
</evidence>
<gene>
    <name evidence="3" type="ORF">KC675_04635</name>
</gene>
<evidence type="ECO:0000256" key="2">
    <source>
        <dbReference type="SAM" id="Phobius"/>
    </source>
</evidence>
<dbReference type="AlphaFoldDB" id="A0A955IBT8"/>
<keyword evidence="2" id="KW-0472">Membrane</keyword>
<feature type="transmembrane region" description="Helical" evidence="2">
    <location>
        <begin position="36"/>
        <end position="55"/>
    </location>
</feature>
<evidence type="ECO:0000313" key="4">
    <source>
        <dbReference type="Proteomes" id="UP000745577"/>
    </source>
</evidence>
<evidence type="ECO:0000313" key="3">
    <source>
        <dbReference type="EMBL" id="MCA9380438.1"/>
    </source>
</evidence>
<reference evidence="3" key="2">
    <citation type="journal article" date="2021" name="Microbiome">
        <title>Successional dynamics and alternative stable states in a saline activated sludge microbial community over 9 years.</title>
        <authorList>
            <person name="Wang Y."/>
            <person name="Ye J."/>
            <person name="Ju F."/>
            <person name="Liu L."/>
            <person name="Boyd J.A."/>
            <person name="Deng Y."/>
            <person name="Parks D.H."/>
            <person name="Jiang X."/>
            <person name="Yin X."/>
            <person name="Woodcroft B.J."/>
            <person name="Tyson G.W."/>
            <person name="Hugenholtz P."/>
            <person name="Polz M.F."/>
            <person name="Zhang T."/>
        </authorList>
    </citation>
    <scope>NUCLEOTIDE SEQUENCE</scope>
    <source>
        <strain evidence="3">HKST-UBA15</strain>
    </source>
</reference>
<feature type="compositionally biased region" description="Low complexity" evidence="1">
    <location>
        <begin position="62"/>
        <end position="71"/>
    </location>
</feature>
<reference evidence="3" key="1">
    <citation type="submission" date="2020-04" db="EMBL/GenBank/DDBJ databases">
        <authorList>
            <person name="Zhang T."/>
        </authorList>
    </citation>
    <scope>NUCLEOTIDE SEQUENCE</scope>
    <source>
        <strain evidence="3">HKST-UBA15</strain>
    </source>
</reference>
<proteinExistence type="predicted"/>
<comment type="caution">
    <text evidence="3">The sequence shown here is derived from an EMBL/GenBank/DDBJ whole genome shotgun (WGS) entry which is preliminary data.</text>
</comment>
<sequence>MSISSKIELDNSTVADKNSPVELPSLKNTILKPRNLAIILVISILLNILLIIVALTTSGGTGPTNVTVTPTKQANTTPKATNKPTLKPTQSPEELENTVLQCFRNCDVDGVIDNTRSVALETNNFKLTSVLVSYKDENCYGNYLENDSPDKEMNSYYPEICENSYVSKPPATTIHVGDNLYVLNYSGNWSLESKPRFGQSKLIRIIDEIKAQQEKTLQESPKGQDFKQIVTSSKTINDLSQQVTKTATITVNVRLEVVDYSIEIEKVSKEEGYFFGIGENNNIQAPF</sequence>
<keyword evidence="2" id="KW-1133">Transmembrane helix</keyword>
<name>A0A955IBT8_9BACT</name>
<feature type="region of interest" description="Disordered" evidence="1">
    <location>
        <begin position="62"/>
        <end position="92"/>
    </location>
</feature>
<keyword evidence="2" id="KW-0812">Transmembrane</keyword>
<dbReference type="EMBL" id="JAGQLL010000062">
    <property type="protein sequence ID" value="MCA9380438.1"/>
    <property type="molecule type" value="Genomic_DNA"/>
</dbReference>
<accession>A0A955IBT8</accession>
<feature type="compositionally biased region" description="Polar residues" evidence="1">
    <location>
        <begin position="72"/>
        <end position="92"/>
    </location>
</feature>
<organism evidence="3 4">
    <name type="scientific">Candidatus Dojkabacteria bacterium</name>
    <dbReference type="NCBI Taxonomy" id="2099670"/>
    <lineage>
        <taxon>Bacteria</taxon>
        <taxon>Candidatus Dojkabacteria</taxon>
    </lineage>
</organism>
<protein>
    <submittedName>
        <fullName evidence="3">Uncharacterized protein</fullName>
    </submittedName>
</protein>